<keyword evidence="3" id="KW-0560">Oxidoreductase</keyword>
<dbReference type="InterPro" id="IPR036922">
    <property type="entry name" value="Rieske_2Fe-2S_sf"/>
</dbReference>
<dbReference type="PANTHER" id="PTHR21496">
    <property type="entry name" value="FERREDOXIN-RELATED"/>
    <property type="match status" value="1"/>
</dbReference>
<keyword evidence="6" id="KW-0534">Nitrate assimilation</keyword>
<dbReference type="PANTHER" id="PTHR21496:SF23">
    <property type="entry name" value="3-PHENYLPROPIONATE_CINNAMIC ACID DIOXYGENASE FERREDOXIN SUBUNIT"/>
    <property type="match status" value="1"/>
</dbReference>
<dbReference type="CDD" id="cd03530">
    <property type="entry name" value="Rieske_NirD_small_Bacillus"/>
    <property type="match status" value="1"/>
</dbReference>
<keyword evidence="5" id="KW-0411">Iron-sulfur</keyword>
<dbReference type="GO" id="GO:0042128">
    <property type="term" value="P:nitrate assimilation"/>
    <property type="evidence" value="ECO:0007669"/>
    <property type="project" value="UniProtKB-KW"/>
</dbReference>
<dbReference type="GO" id="GO:0051537">
    <property type="term" value="F:2 iron, 2 sulfur cluster binding"/>
    <property type="evidence" value="ECO:0007669"/>
    <property type="project" value="UniProtKB-KW"/>
</dbReference>
<keyword evidence="1" id="KW-0001">2Fe-2S</keyword>
<keyword evidence="9" id="KW-1185">Reference proteome</keyword>
<comment type="caution">
    <text evidence="8">The sequence shown here is derived from an EMBL/GenBank/DDBJ whole genome shotgun (WGS) entry which is preliminary data.</text>
</comment>
<evidence type="ECO:0000256" key="1">
    <source>
        <dbReference type="ARBA" id="ARBA00022714"/>
    </source>
</evidence>
<name>A0A9X2ANJ8_9BURK</name>
<evidence type="ECO:0000256" key="6">
    <source>
        <dbReference type="ARBA" id="ARBA00023063"/>
    </source>
</evidence>
<sequence length="127" mass="13523">MSDWKAICRIDDIPRLGSRRVSRPHGLDVAVFRSEQDEIFALLDRCPHKGGPLSQGIVFGTSVACPLHNWTIGLADGCARAPDEGCTPRFSVKVEAGLVHLDAHELQTVGTGLARPTAGPAHHPAAA</sequence>
<accession>A0A9X2ANJ8</accession>
<dbReference type="Proteomes" id="UP001139447">
    <property type="component" value="Unassembled WGS sequence"/>
</dbReference>
<gene>
    <name evidence="8" type="primary">nirD</name>
    <name evidence="8" type="ORF">MMF98_04685</name>
</gene>
<evidence type="ECO:0000259" key="7">
    <source>
        <dbReference type="PROSITE" id="PS51296"/>
    </source>
</evidence>
<dbReference type="GO" id="GO:0008942">
    <property type="term" value="F:nitrite reductase [NAD(P)H] activity"/>
    <property type="evidence" value="ECO:0007669"/>
    <property type="project" value="InterPro"/>
</dbReference>
<evidence type="ECO:0000313" key="9">
    <source>
        <dbReference type="Proteomes" id="UP001139447"/>
    </source>
</evidence>
<evidence type="ECO:0000256" key="3">
    <source>
        <dbReference type="ARBA" id="ARBA00023002"/>
    </source>
</evidence>
<keyword evidence="2" id="KW-0479">Metal-binding</keyword>
<keyword evidence="4" id="KW-0408">Iron</keyword>
<dbReference type="SUPFAM" id="SSF50022">
    <property type="entry name" value="ISP domain"/>
    <property type="match status" value="1"/>
</dbReference>
<protein>
    <submittedName>
        <fullName evidence="8">Nitrite reductase small subunit NirD</fullName>
    </submittedName>
</protein>
<feature type="domain" description="Rieske" evidence="7">
    <location>
        <begin position="4"/>
        <end position="101"/>
    </location>
</feature>
<evidence type="ECO:0000256" key="5">
    <source>
        <dbReference type="ARBA" id="ARBA00023014"/>
    </source>
</evidence>
<dbReference type="GO" id="GO:0046872">
    <property type="term" value="F:metal ion binding"/>
    <property type="evidence" value="ECO:0007669"/>
    <property type="project" value="UniProtKB-KW"/>
</dbReference>
<dbReference type="PROSITE" id="PS51296">
    <property type="entry name" value="RIESKE"/>
    <property type="match status" value="1"/>
</dbReference>
<dbReference type="RefSeq" id="WP_243304809.1">
    <property type="nucleotide sequence ID" value="NZ_JALGBI010000001.1"/>
</dbReference>
<evidence type="ECO:0000313" key="8">
    <source>
        <dbReference type="EMBL" id="MCJ0762502.1"/>
    </source>
</evidence>
<dbReference type="Gene3D" id="2.102.10.10">
    <property type="entry name" value="Rieske [2Fe-2S] iron-sulphur domain"/>
    <property type="match status" value="1"/>
</dbReference>
<dbReference type="AlphaFoldDB" id="A0A9X2ANJ8"/>
<dbReference type="InterPro" id="IPR012748">
    <property type="entry name" value="Rieske-like_NirD"/>
</dbReference>
<dbReference type="EMBL" id="JALGBI010000001">
    <property type="protein sequence ID" value="MCJ0762502.1"/>
    <property type="molecule type" value="Genomic_DNA"/>
</dbReference>
<organism evidence="8 9">
    <name type="scientific">Variovorax terrae</name>
    <dbReference type="NCBI Taxonomy" id="2923278"/>
    <lineage>
        <taxon>Bacteria</taxon>
        <taxon>Pseudomonadati</taxon>
        <taxon>Pseudomonadota</taxon>
        <taxon>Betaproteobacteria</taxon>
        <taxon>Burkholderiales</taxon>
        <taxon>Comamonadaceae</taxon>
        <taxon>Variovorax</taxon>
    </lineage>
</organism>
<dbReference type="NCBIfam" id="TIGR02378">
    <property type="entry name" value="nirD_assim_sml"/>
    <property type="match status" value="1"/>
</dbReference>
<dbReference type="InterPro" id="IPR017941">
    <property type="entry name" value="Rieske_2Fe-2S"/>
</dbReference>
<dbReference type="Pfam" id="PF00355">
    <property type="entry name" value="Rieske"/>
    <property type="match status" value="1"/>
</dbReference>
<evidence type="ECO:0000256" key="4">
    <source>
        <dbReference type="ARBA" id="ARBA00023004"/>
    </source>
</evidence>
<proteinExistence type="predicted"/>
<evidence type="ECO:0000256" key="2">
    <source>
        <dbReference type="ARBA" id="ARBA00022723"/>
    </source>
</evidence>
<reference evidence="8" key="1">
    <citation type="submission" date="2022-03" db="EMBL/GenBank/DDBJ databases">
        <authorList>
            <person name="Woo C.Y."/>
        </authorList>
    </citation>
    <scope>NUCLEOTIDE SEQUENCE</scope>
    <source>
        <strain evidence="8">CYS-02</strain>
    </source>
</reference>